<evidence type="ECO:0000256" key="1">
    <source>
        <dbReference type="SAM" id="MobiDB-lite"/>
    </source>
</evidence>
<feature type="region of interest" description="Disordered" evidence="1">
    <location>
        <begin position="302"/>
        <end position="393"/>
    </location>
</feature>
<organism evidence="2 3">
    <name type="scientific">Pleodorina starrii</name>
    <dbReference type="NCBI Taxonomy" id="330485"/>
    <lineage>
        <taxon>Eukaryota</taxon>
        <taxon>Viridiplantae</taxon>
        <taxon>Chlorophyta</taxon>
        <taxon>core chlorophytes</taxon>
        <taxon>Chlorophyceae</taxon>
        <taxon>CS clade</taxon>
        <taxon>Chlamydomonadales</taxon>
        <taxon>Volvocaceae</taxon>
        <taxon>Pleodorina</taxon>
    </lineage>
</organism>
<feature type="compositionally biased region" description="Basic and acidic residues" evidence="1">
    <location>
        <begin position="193"/>
        <end position="202"/>
    </location>
</feature>
<feature type="compositionally biased region" description="Low complexity" evidence="1">
    <location>
        <begin position="336"/>
        <end position="369"/>
    </location>
</feature>
<dbReference type="Proteomes" id="UP001165080">
    <property type="component" value="Unassembled WGS sequence"/>
</dbReference>
<accession>A0A9W6F7F6</accession>
<feature type="region of interest" description="Disordered" evidence="1">
    <location>
        <begin position="164"/>
        <end position="224"/>
    </location>
</feature>
<keyword evidence="3" id="KW-1185">Reference proteome</keyword>
<gene>
    <name evidence="2" type="primary">PLEST009704</name>
    <name evidence="2" type="ORF">PLESTB_001451300</name>
</gene>
<dbReference type="EMBL" id="BRXU01000026">
    <property type="protein sequence ID" value="GLC59128.1"/>
    <property type="molecule type" value="Genomic_DNA"/>
</dbReference>
<name>A0A9W6F7F6_9CHLO</name>
<evidence type="ECO:0000313" key="2">
    <source>
        <dbReference type="EMBL" id="GLC59128.1"/>
    </source>
</evidence>
<feature type="compositionally biased region" description="Basic and acidic residues" evidence="1">
    <location>
        <begin position="326"/>
        <end position="335"/>
    </location>
</feature>
<dbReference type="OrthoDB" id="551102at2759"/>
<sequence length="562" mass="58855">MAGAVCSLCSQVVEPETYYRQLDCSRNCEDNVFHEACIEKYLRKNGRGAEQKTGFACPATLSNGKPCLGTIKKTHMRLPANSKKKELNKQAAIAVNLMVNTARVVPAPVVPTSKANPGLPQALAKAAARGVTVVKGQRPPTVVRNGSNSVSATAANIRESFEQADDDFSSFRPIGKRSSKRDDDECDTDGEGELPRLQKRPSENTFQVQGARPSKSLVNKTAASRTVSKTTTAVSAISKNSAMAPEPVVRQPTTIPGWTDSKKVPAGGSNLAQQRALVAALRAEGNASSANRASTAAVTTIPAGGASKNAPGTGSIDKAQQLSSEPRSKQADKANDAAATAAVTQPATPSAKAAAMEPQPQQQEQQQLQHDISDYGSNDTASPPESLVASLDTSVAASPASFDQIDPNDVDPDPIVDYDAIYSLDGNAVVQDKRTGAFMRMEDVYGEEPELIGFADETGAVTYYVVVRKSFGTVQQLQYPGAAAWEACSGGGAAMRVEPGLHGAANVALEEHQLGPMPNAPKLQQPVAFGVGMGDSAPSPVAIGEVEEAADLDELLALCLGN</sequence>
<proteinExistence type="predicted"/>
<reference evidence="2 3" key="1">
    <citation type="journal article" date="2023" name="Commun. Biol.">
        <title>Reorganization of the ancestral sex-determining regions during the evolution of trioecy in Pleodorina starrii.</title>
        <authorList>
            <person name="Takahashi K."/>
            <person name="Suzuki S."/>
            <person name="Kawai-Toyooka H."/>
            <person name="Yamamoto K."/>
            <person name="Hamaji T."/>
            <person name="Ootsuki R."/>
            <person name="Yamaguchi H."/>
            <person name="Kawachi M."/>
            <person name="Higashiyama T."/>
            <person name="Nozaki H."/>
        </authorList>
    </citation>
    <scope>NUCLEOTIDE SEQUENCE [LARGE SCALE GENOMIC DNA]</scope>
    <source>
        <strain evidence="2 3">NIES-4479</strain>
    </source>
</reference>
<evidence type="ECO:0000313" key="3">
    <source>
        <dbReference type="Proteomes" id="UP001165080"/>
    </source>
</evidence>
<protein>
    <submittedName>
        <fullName evidence="2">Uncharacterized protein</fullName>
    </submittedName>
</protein>
<comment type="caution">
    <text evidence="2">The sequence shown here is derived from an EMBL/GenBank/DDBJ whole genome shotgun (WGS) entry which is preliminary data.</text>
</comment>
<feature type="region of interest" description="Disordered" evidence="1">
    <location>
        <begin position="243"/>
        <end position="267"/>
    </location>
</feature>
<dbReference type="AlphaFoldDB" id="A0A9W6F7F6"/>